<sequence>MANLGPAGFYGGNEEEMDFDQSYQYSGTGFDSMPTLDDMPYGVSPHNPTSMATQFNGQQYNQPGGSIHGIGFPDQTNISVQRTDTFDSQQHGQAAVTNYQISFSEQPSPDHTNINIRRKGKLKLSPGQQAANRKKADKEYRDRKKKRFTDMAKRLVELEKENNDLKKEIKDLNDDSQSKTEMINQLKRVIYKLKRKDKEENDFRRRLAKINDPDKFIEVGLQHYKKPTQNSFSSDEERNSKEEFLAGTEHVELDGDDSGDENDDSVKRKQHAARSARSGRSGRASRLEELDDELMETQQVALSAKKGSTTTSNHAGSWDNYPHSILECIRILESMEGISASAAMKAITKFESSDQRQIFVALKKEDWRREWVKKLEEA</sequence>
<feature type="region of interest" description="Disordered" evidence="1">
    <location>
        <begin position="103"/>
        <end position="146"/>
    </location>
</feature>
<evidence type="ECO:0008006" key="4">
    <source>
        <dbReference type="Google" id="ProtNLM"/>
    </source>
</evidence>
<dbReference type="Proteomes" id="UP001054252">
    <property type="component" value="Unassembled WGS sequence"/>
</dbReference>
<feature type="compositionally biased region" description="Basic and acidic residues" evidence="1">
    <location>
        <begin position="134"/>
        <end position="146"/>
    </location>
</feature>
<name>A0AAV5KJ70_9ROSI</name>
<evidence type="ECO:0000313" key="3">
    <source>
        <dbReference type="Proteomes" id="UP001054252"/>
    </source>
</evidence>
<protein>
    <recommendedName>
        <fullName evidence="4">BZIP domain-containing protein</fullName>
    </recommendedName>
</protein>
<comment type="caution">
    <text evidence="2">The sequence shown here is derived from an EMBL/GenBank/DDBJ whole genome shotgun (WGS) entry which is preliminary data.</text>
</comment>
<gene>
    <name evidence="2" type="ORF">SLEP1_g34154</name>
</gene>
<feature type="region of interest" description="Disordered" evidence="1">
    <location>
        <begin position="249"/>
        <end position="285"/>
    </location>
</feature>
<feature type="compositionally biased region" description="Low complexity" evidence="1">
    <location>
        <begin position="275"/>
        <end position="284"/>
    </location>
</feature>
<reference evidence="2 3" key="1">
    <citation type="journal article" date="2021" name="Commun. Biol.">
        <title>The genome of Shorea leprosula (Dipterocarpaceae) highlights the ecological relevance of drought in aseasonal tropical rainforests.</title>
        <authorList>
            <person name="Ng K.K.S."/>
            <person name="Kobayashi M.J."/>
            <person name="Fawcett J.A."/>
            <person name="Hatakeyama M."/>
            <person name="Paape T."/>
            <person name="Ng C.H."/>
            <person name="Ang C.C."/>
            <person name="Tnah L.H."/>
            <person name="Lee C.T."/>
            <person name="Nishiyama T."/>
            <person name="Sese J."/>
            <person name="O'Brien M.J."/>
            <person name="Copetti D."/>
            <person name="Mohd Noor M.I."/>
            <person name="Ong R.C."/>
            <person name="Putra M."/>
            <person name="Sireger I.Z."/>
            <person name="Indrioko S."/>
            <person name="Kosugi Y."/>
            <person name="Izuno A."/>
            <person name="Isagi Y."/>
            <person name="Lee S.L."/>
            <person name="Shimizu K.K."/>
        </authorList>
    </citation>
    <scope>NUCLEOTIDE SEQUENCE [LARGE SCALE GENOMIC DNA]</scope>
    <source>
        <strain evidence="2">214</strain>
    </source>
</reference>
<dbReference type="CDD" id="cd14686">
    <property type="entry name" value="bZIP"/>
    <property type="match status" value="1"/>
</dbReference>
<dbReference type="AlphaFoldDB" id="A0AAV5KJ70"/>
<dbReference type="EMBL" id="BPVZ01000066">
    <property type="protein sequence ID" value="GKV24556.1"/>
    <property type="molecule type" value="Genomic_DNA"/>
</dbReference>
<keyword evidence="3" id="KW-1185">Reference proteome</keyword>
<accession>A0AAV5KJ70</accession>
<evidence type="ECO:0000256" key="1">
    <source>
        <dbReference type="SAM" id="MobiDB-lite"/>
    </source>
</evidence>
<feature type="compositionally biased region" description="Acidic residues" evidence="1">
    <location>
        <begin position="254"/>
        <end position="263"/>
    </location>
</feature>
<organism evidence="2 3">
    <name type="scientific">Rubroshorea leprosula</name>
    <dbReference type="NCBI Taxonomy" id="152421"/>
    <lineage>
        <taxon>Eukaryota</taxon>
        <taxon>Viridiplantae</taxon>
        <taxon>Streptophyta</taxon>
        <taxon>Embryophyta</taxon>
        <taxon>Tracheophyta</taxon>
        <taxon>Spermatophyta</taxon>
        <taxon>Magnoliopsida</taxon>
        <taxon>eudicotyledons</taxon>
        <taxon>Gunneridae</taxon>
        <taxon>Pentapetalae</taxon>
        <taxon>rosids</taxon>
        <taxon>malvids</taxon>
        <taxon>Malvales</taxon>
        <taxon>Dipterocarpaceae</taxon>
        <taxon>Rubroshorea</taxon>
    </lineage>
</organism>
<dbReference type="Gene3D" id="1.20.5.170">
    <property type="match status" value="1"/>
</dbReference>
<proteinExistence type="predicted"/>
<evidence type="ECO:0000313" key="2">
    <source>
        <dbReference type="EMBL" id="GKV24556.1"/>
    </source>
</evidence>
<feature type="compositionally biased region" description="Polar residues" evidence="1">
    <location>
        <begin position="103"/>
        <end position="115"/>
    </location>
</feature>